<comment type="similarity">
    <text evidence="2">Belongs to the UPF0718 family.</text>
</comment>
<proteinExistence type="inferred from homology"/>
<feature type="transmembrane region" description="Helical" evidence="7">
    <location>
        <begin position="160"/>
        <end position="179"/>
    </location>
</feature>
<dbReference type="EMBL" id="FQVX01000001">
    <property type="protein sequence ID" value="SHF91386.1"/>
    <property type="molecule type" value="Genomic_DNA"/>
</dbReference>
<evidence type="ECO:0000256" key="2">
    <source>
        <dbReference type="ARBA" id="ARBA00006386"/>
    </source>
</evidence>
<dbReference type="InterPro" id="IPR005524">
    <property type="entry name" value="DUF318"/>
</dbReference>
<sequence length="332" mass="34066">MTGPTTTAEAPPAPPRRRLLPTDVLVVACLAIVAVRFLAPGAFTAPALQAWSTVFVAVCLQALPFLVLGVLLSAAITAFVPADFFERAMPRRAGLAVPVAGLSGAVLPGCECAAVPVAGSLVRRGVAPAAALAFLLSAPAINPVVLVATAVAFPDEPWMAPARFAASLAVALVMGWLWARFGRGEWLRLPARAGAPAGTPRSAVFREAAQHDLVHAGGYLVVGGLTAATLNVAVPREWLDSVAGSAVLSVLVLAVLAVLLAVCSEADAFVAASLTSFSLTSRLVFLVVGPVVDVKLVALQSGTFGRRFALRFAPATFAVAVLAALAVAWVVW</sequence>
<comment type="subcellular location">
    <subcellularLocation>
        <location evidence="1">Cell membrane</location>
        <topology evidence="1">Multi-pass membrane protein</topology>
    </subcellularLocation>
</comment>
<evidence type="ECO:0000256" key="6">
    <source>
        <dbReference type="ARBA" id="ARBA00023136"/>
    </source>
</evidence>
<evidence type="ECO:0000313" key="9">
    <source>
        <dbReference type="Proteomes" id="UP000184471"/>
    </source>
</evidence>
<keyword evidence="3" id="KW-1003">Cell membrane</keyword>
<keyword evidence="4 7" id="KW-0812">Transmembrane</keyword>
<feature type="transmembrane region" description="Helical" evidence="7">
    <location>
        <begin position="241"/>
        <end position="262"/>
    </location>
</feature>
<dbReference type="PANTHER" id="PTHR34184">
    <property type="entry name" value="UPF0718 PROTEIN YCGR"/>
    <property type="match status" value="1"/>
</dbReference>
<keyword evidence="5 7" id="KW-1133">Transmembrane helix</keyword>
<feature type="transmembrane region" description="Helical" evidence="7">
    <location>
        <begin position="129"/>
        <end position="153"/>
    </location>
</feature>
<reference evidence="8 9" key="1">
    <citation type="submission" date="2016-11" db="EMBL/GenBank/DDBJ databases">
        <authorList>
            <person name="Jaros S."/>
            <person name="Januszkiewicz K."/>
            <person name="Wedrychowicz H."/>
        </authorList>
    </citation>
    <scope>NUCLEOTIDE SEQUENCE [LARGE SCALE GENOMIC DNA]</scope>
    <source>
        <strain evidence="8 9">DSM 45408</strain>
    </source>
</reference>
<dbReference type="InterPro" id="IPR052923">
    <property type="entry name" value="UPF0718"/>
</dbReference>
<feature type="transmembrane region" description="Helical" evidence="7">
    <location>
        <begin position="308"/>
        <end position="331"/>
    </location>
</feature>
<protein>
    <recommendedName>
        <fullName evidence="10">Permease</fullName>
    </recommendedName>
</protein>
<feature type="transmembrane region" description="Helical" evidence="7">
    <location>
        <begin position="55"/>
        <end position="81"/>
    </location>
</feature>
<keyword evidence="6 7" id="KW-0472">Membrane</keyword>
<dbReference type="STRING" id="1070870.SAMN05444351_1259"/>
<dbReference type="Pfam" id="PF03773">
    <property type="entry name" value="ArsP_1"/>
    <property type="match status" value="1"/>
</dbReference>
<keyword evidence="9" id="KW-1185">Reference proteome</keyword>
<organism evidence="8 9">
    <name type="scientific">Geodermatophilus nigrescens</name>
    <dbReference type="NCBI Taxonomy" id="1070870"/>
    <lineage>
        <taxon>Bacteria</taxon>
        <taxon>Bacillati</taxon>
        <taxon>Actinomycetota</taxon>
        <taxon>Actinomycetes</taxon>
        <taxon>Geodermatophilales</taxon>
        <taxon>Geodermatophilaceae</taxon>
        <taxon>Geodermatophilus</taxon>
    </lineage>
</organism>
<evidence type="ECO:0000256" key="7">
    <source>
        <dbReference type="SAM" id="Phobius"/>
    </source>
</evidence>
<dbReference type="PANTHER" id="PTHR34184:SF4">
    <property type="entry name" value="UPF0718 PROTEIN YCGR"/>
    <property type="match status" value="1"/>
</dbReference>
<name>A0A1M5FIR5_9ACTN</name>
<dbReference type="Proteomes" id="UP000184471">
    <property type="component" value="Unassembled WGS sequence"/>
</dbReference>
<gene>
    <name evidence="8" type="ORF">SAMN05444351_1259</name>
</gene>
<feature type="transmembrane region" description="Helical" evidence="7">
    <location>
        <begin position="24"/>
        <end position="43"/>
    </location>
</feature>
<dbReference type="AlphaFoldDB" id="A0A1M5FIR5"/>
<feature type="transmembrane region" description="Helical" evidence="7">
    <location>
        <begin position="216"/>
        <end position="234"/>
    </location>
</feature>
<evidence type="ECO:0000256" key="5">
    <source>
        <dbReference type="ARBA" id="ARBA00022989"/>
    </source>
</evidence>
<dbReference type="GO" id="GO:0005886">
    <property type="term" value="C:plasma membrane"/>
    <property type="evidence" value="ECO:0007669"/>
    <property type="project" value="UniProtKB-SubCell"/>
</dbReference>
<evidence type="ECO:0000256" key="3">
    <source>
        <dbReference type="ARBA" id="ARBA00022475"/>
    </source>
</evidence>
<evidence type="ECO:0000313" key="8">
    <source>
        <dbReference type="EMBL" id="SHF91386.1"/>
    </source>
</evidence>
<dbReference type="RefSeq" id="WP_073419154.1">
    <property type="nucleotide sequence ID" value="NZ_FQVX01000001.1"/>
</dbReference>
<evidence type="ECO:0000256" key="1">
    <source>
        <dbReference type="ARBA" id="ARBA00004651"/>
    </source>
</evidence>
<accession>A0A1M5FIR5</accession>
<evidence type="ECO:0008006" key="10">
    <source>
        <dbReference type="Google" id="ProtNLM"/>
    </source>
</evidence>
<feature type="transmembrane region" description="Helical" evidence="7">
    <location>
        <begin position="93"/>
        <end position="117"/>
    </location>
</feature>
<evidence type="ECO:0000256" key="4">
    <source>
        <dbReference type="ARBA" id="ARBA00022692"/>
    </source>
</evidence>